<dbReference type="PANTHER" id="PTHR24221">
    <property type="entry name" value="ATP-BINDING CASSETTE SUB-FAMILY B"/>
    <property type="match status" value="1"/>
</dbReference>
<dbReference type="EMBL" id="JBHMDG010000008">
    <property type="protein sequence ID" value="MFB9312708.1"/>
    <property type="molecule type" value="Genomic_DNA"/>
</dbReference>
<evidence type="ECO:0000313" key="10">
    <source>
        <dbReference type="EMBL" id="MFB9312708.1"/>
    </source>
</evidence>
<dbReference type="Gene3D" id="3.40.50.300">
    <property type="entry name" value="P-loop containing nucleotide triphosphate hydrolases"/>
    <property type="match status" value="2"/>
</dbReference>
<name>A0ABV5K7I6_9ACTN</name>
<feature type="transmembrane region" description="Helical" evidence="7">
    <location>
        <begin position="607"/>
        <end position="629"/>
    </location>
</feature>
<feature type="transmembrane region" description="Helical" evidence="7">
    <location>
        <begin position="153"/>
        <end position="173"/>
    </location>
</feature>
<comment type="caution">
    <text evidence="10">The sequence shown here is derived from an EMBL/GenBank/DDBJ whole genome shotgun (WGS) entry which is preliminary data.</text>
</comment>
<dbReference type="PANTHER" id="PTHR24221:SF590">
    <property type="entry name" value="COMPONENT LINKED WITH THE ASSEMBLY OF CYTOCHROME' TRANSPORT TRANSMEMBRANE ATP-BINDING PROTEIN ABC TRANSPORTER CYDD-RELATED"/>
    <property type="match status" value="1"/>
</dbReference>
<feature type="domain" description="ABC transmembrane type-1" evidence="9">
    <location>
        <begin position="20"/>
        <end position="295"/>
    </location>
</feature>
<evidence type="ECO:0000256" key="7">
    <source>
        <dbReference type="SAM" id="Phobius"/>
    </source>
</evidence>
<sequence length="1116" mass="115900">MRPSDPRLRAQLAPARAPLAGVLGAGVLGSLLVIAQAWVVTGLVVAVVRGADLTVWGTATVAVLAGRAGAGWVGDVLAARAAALVGTALRRRLLLAATSRPEQAPTGEIAVLATRGVSAAEPYLTRYVPALVLACLLPPLTVVAIATQDLLSAVIVLATLPLVPVFGALVGLATRDRAARQWREMASLSGHFLDVVRGLPTLVAHRRARAQSVRIAEITERYRAASIQTLRVAFASSAVLELVATLSVALVAVTVGVRLASGGLGLHTALVVLLLAPEAYWPLRRVGAEFHAAAEGVATFERAHEIIAAADDAEGAAGDRDGALVVRHLGVTYPGRARPALHDLDAVIAARGVTLVTGPSGCGKSTLLAALAGLLSPSDGAVLRGGVEVAGPAWQSQVAWLPQRPHFVTGTVADNLRLGDPDADDDHLWAALRKVALEERVRALQGGLDTVLGEDGTTLSAGERARLALARVVVAARPWVLLDEPSAHLDDLTEQVIADTIVDLGRTSGVVVVAHRPALVALADHEVRLDHPGPPHAAKVQLQSTGSGGAGPRPLVRTTPADGSTVTTAPARPHFVVSTALGALASASGVALTATAGWLIVQASTRPAVLTLLVAIVGVRTFGLARPVLRYAERLRSHDGALRLLASRRVQVYDAIVPLTPARLGQQRGDVLTSIVDDVDSVVDRELRVHLPVRTDVAVAALATIISAALLPAAGRAVAVTCLIASVGAYWLARAGTRHAERDGVETRAALSAAVVDALHNRTELRMWQAMSAAVDHIAAISDRWGRGVRSAATWVGAGRVVVLVATAGGVVATAAMTRDAVLAGSLSGPMAALLVLVPLALADVALPLADAGALSVRTQAAEARLDRLERTAPAVRDTVTLPSPTTFDLDVHRVRAAWDRTSPMTQEVSLTLRAGDRIAVVGPSGSGKSTLAAVLLRFLDPGTGTVTLGGVPERDLALDDVRRLTGLVDDDPHIFATTLVENVRLARPGAGDHEVEDALRQARLGDWLDALPDGLDTWLGEGHAQVSGGERARLGVARSLLAGQPVLVLDEPAAHLDHATAVELARELLTGPRTRSVVWITHADVGLDLADRVLDLGRVTPTDAADRPSRGTAGT</sequence>
<dbReference type="CDD" id="cd18584">
    <property type="entry name" value="ABC_6TM_AarD_CydD"/>
    <property type="match status" value="1"/>
</dbReference>
<dbReference type="Gene3D" id="1.20.1560.10">
    <property type="entry name" value="ABC transporter type 1, transmembrane domain"/>
    <property type="match status" value="2"/>
</dbReference>
<feature type="transmembrane region" description="Helical" evidence="7">
    <location>
        <begin position="792"/>
        <end position="817"/>
    </location>
</feature>
<feature type="transmembrane region" description="Helical" evidence="7">
    <location>
        <begin position="829"/>
        <end position="850"/>
    </location>
</feature>
<feature type="transmembrane region" description="Helical" evidence="7">
    <location>
        <begin position="575"/>
        <end position="601"/>
    </location>
</feature>
<dbReference type="SUPFAM" id="SSF52540">
    <property type="entry name" value="P-loop containing nucleoside triphosphate hydrolases"/>
    <property type="match status" value="2"/>
</dbReference>
<dbReference type="InterPro" id="IPR027417">
    <property type="entry name" value="P-loop_NTPase"/>
</dbReference>
<evidence type="ECO:0000256" key="1">
    <source>
        <dbReference type="ARBA" id="ARBA00004651"/>
    </source>
</evidence>
<dbReference type="InterPro" id="IPR003593">
    <property type="entry name" value="AAA+_ATPase"/>
</dbReference>
<evidence type="ECO:0000256" key="2">
    <source>
        <dbReference type="ARBA" id="ARBA00022692"/>
    </source>
</evidence>
<dbReference type="InterPro" id="IPR011527">
    <property type="entry name" value="ABC1_TM_dom"/>
</dbReference>
<dbReference type="PROSITE" id="PS50929">
    <property type="entry name" value="ABC_TM1F"/>
    <property type="match status" value="2"/>
</dbReference>
<evidence type="ECO:0000259" key="8">
    <source>
        <dbReference type="PROSITE" id="PS50893"/>
    </source>
</evidence>
<dbReference type="RefSeq" id="WP_140008122.1">
    <property type="nucleotide sequence ID" value="NZ_JBHMDG010000008.1"/>
</dbReference>
<dbReference type="InterPro" id="IPR039421">
    <property type="entry name" value="Type_1_exporter"/>
</dbReference>
<evidence type="ECO:0000259" key="9">
    <source>
        <dbReference type="PROSITE" id="PS50929"/>
    </source>
</evidence>
<keyword evidence="2 7" id="KW-0812">Transmembrane</keyword>
<accession>A0ABV5K7I6</accession>
<dbReference type="SUPFAM" id="SSF90123">
    <property type="entry name" value="ABC transporter transmembrane region"/>
    <property type="match status" value="2"/>
</dbReference>
<feature type="domain" description="ABC transmembrane type-1" evidence="9">
    <location>
        <begin position="576"/>
        <end position="861"/>
    </location>
</feature>
<reference evidence="10 11" key="1">
    <citation type="submission" date="2024-09" db="EMBL/GenBank/DDBJ databases">
        <authorList>
            <person name="Sun Q."/>
            <person name="Mori K."/>
        </authorList>
    </citation>
    <scope>NUCLEOTIDE SEQUENCE [LARGE SCALE GENOMIC DNA]</scope>
    <source>
        <strain evidence="10 11">JCM 9626</strain>
    </source>
</reference>
<feature type="domain" description="ABC transporter" evidence="8">
    <location>
        <begin position="890"/>
        <end position="1116"/>
    </location>
</feature>
<evidence type="ECO:0000256" key="3">
    <source>
        <dbReference type="ARBA" id="ARBA00022741"/>
    </source>
</evidence>
<proteinExistence type="predicted"/>
<keyword evidence="3" id="KW-0547">Nucleotide-binding</keyword>
<dbReference type="SMART" id="SM00382">
    <property type="entry name" value="AAA"/>
    <property type="match status" value="2"/>
</dbReference>
<evidence type="ECO:0000256" key="5">
    <source>
        <dbReference type="ARBA" id="ARBA00022989"/>
    </source>
</evidence>
<dbReference type="InterPro" id="IPR017871">
    <property type="entry name" value="ABC_transporter-like_CS"/>
</dbReference>
<feature type="transmembrane region" description="Helical" evidence="7">
    <location>
        <begin position="259"/>
        <end position="276"/>
    </location>
</feature>
<feature type="transmembrane region" description="Helical" evidence="7">
    <location>
        <begin position="693"/>
        <end position="711"/>
    </location>
</feature>
<organism evidence="10 11">
    <name type="scientific">Nocardioides plantarum</name>
    <dbReference type="NCBI Taxonomy" id="29299"/>
    <lineage>
        <taxon>Bacteria</taxon>
        <taxon>Bacillati</taxon>
        <taxon>Actinomycetota</taxon>
        <taxon>Actinomycetes</taxon>
        <taxon>Propionibacteriales</taxon>
        <taxon>Nocardioidaceae</taxon>
        <taxon>Nocardioides</taxon>
    </lineage>
</organism>
<dbReference type="PROSITE" id="PS00211">
    <property type="entry name" value="ABC_TRANSPORTER_1"/>
    <property type="match status" value="2"/>
</dbReference>
<feature type="domain" description="ABC transporter" evidence="8">
    <location>
        <begin position="326"/>
        <end position="556"/>
    </location>
</feature>
<keyword evidence="11" id="KW-1185">Reference proteome</keyword>
<evidence type="ECO:0000256" key="4">
    <source>
        <dbReference type="ARBA" id="ARBA00022840"/>
    </source>
</evidence>
<keyword evidence="6 7" id="KW-0472">Membrane</keyword>
<feature type="transmembrane region" description="Helical" evidence="7">
    <location>
        <begin position="232"/>
        <end position="253"/>
    </location>
</feature>
<feature type="transmembrane region" description="Helical" evidence="7">
    <location>
        <begin position="127"/>
        <end position="147"/>
    </location>
</feature>
<dbReference type="InterPro" id="IPR014223">
    <property type="entry name" value="ABC_CydC/D"/>
</dbReference>
<gene>
    <name evidence="10" type="primary">cydD</name>
    <name evidence="10" type="ORF">ACFFRI_06590</name>
</gene>
<dbReference type="NCBIfam" id="TIGR02857">
    <property type="entry name" value="CydD"/>
    <property type="match status" value="1"/>
</dbReference>
<evidence type="ECO:0000256" key="6">
    <source>
        <dbReference type="ARBA" id="ARBA00023136"/>
    </source>
</evidence>
<keyword evidence="5 7" id="KW-1133">Transmembrane helix</keyword>
<dbReference type="Pfam" id="PF00664">
    <property type="entry name" value="ABC_membrane"/>
    <property type="match status" value="1"/>
</dbReference>
<keyword evidence="4" id="KW-0067">ATP-binding</keyword>
<dbReference type="CDD" id="cd03228">
    <property type="entry name" value="ABCC_MRP_Like"/>
    <property type="match status" value="1"/>
</dbReference>
<dbReference type="PROSITE" id="PS50893">
    <property type="entry name" value="ABC_TRANSPORTER_2"/>
    <property type="match status" value="2"/>
</dbReference>
<evidence type="ECO:0000313" key="11">
    <source>
        <dbReference type="Proteomes" id="UP001589750"/>
    </source>
</evidence>
<dbReference type="InterPro" id="IPR003439">
    <property type="entry name" value="ABC_transporter-like_ATP-bd"/>
</dbReference>
<dbReference type="Proteomes" id="UP001589750">
    <property type="component" value="Unassembled WGS sequence"/>
</dbReference>
<dbReference type="InterPro" id="IPR014216">
    <property type="entry name" value="ABC_transptr_CydD"/>
</dbReference>
<feature type="transmembrane region" description="Helical" evidence="7">
    <location>
        <begin position="21"/>
        <end position="48"/>
    </location>
</feature>
<protein>
    <submittedName>
        <fullName evidence="10">Thiol reductant ABC exporter subunit CydD</fullName>
    </submittedName>
</protein>
<dbReference type="NCBIfam" id="TIGR02868">
    <property type="entry name" value="CydC"/>
    <property type="match status" value="1"/>
</dbReference>
<dbReference type="InterPro" id="IPR036640">
    <property type="entry name" value="ABC1_TM_sf"/>
</dbReference>
<dbReference type="Pfam" id="PF00005">
    <property type="entry name" value="ABC_tran"/>
    <property type="match status" value="2"/>
</dbReference>
<comment type="subcellular location">
    <subcellularLocation>
        <location evidence="1">Cell membrane</location>
        <topology evidence="1">Multi-pass membrane protein</topology>
    </subcellularLocation>
</comment>